<keyword evidence="5" id="KW-0998">Cell outer membrane</keyword>
<dbReference type="Pfam" id="PF14322">
    <property type="entry name" value="SusD-like_3"/>
    <property type="match status" value="1"/>
</dbReference>
<dbReference type="InterPro" id="IPR011990">
    <property type="entry name" value="TPR-like_helical_dom_sf"/>
</dbReference>
<dbReference type="AlphaFoldDB" id="A0A1Q6HKE1"/>
<feature type="signal peptide" evidence="6">
    <location>
        <begin position="1"/>
        <end position="27"/>
    </location>
</feature>
<evidence type="ECO:0000313" key="10">
    <source>
        <dbReference type="EMBL" id="KAA5254756.1"/>
    </source>
</evidence>
<name>A0A1Q6HKE1_9BACE</name>
<comment type="subcellular location">
    <subcellularLocation>
        <location evidence="1">Cell outer membrane</location>
    </subcellularLocation>
</comment>
<evidence type="ECO:0000256" key="5">
    <source>
        <dbReference type="ARBA" id="ARBA00023237"/>
    </source>
</evidence>
<dbReference type="Proteomes" id="UP000421791">
    <property type="component" value="Unassembled WGS sequence"/>
</dbReference>
<dbReference type="Gene3D" id="1.25.40.390">
    <property type="match status" value="1"/>
</dbReference>
<protein>
    <submittedName>
        <fullName evidence="9">RagB/SusD family nutrient uptake outer membrane protein</fullName>
    </submittedName>
</protein>
<dbReference type="GO" id="GO:0009279">
    <property type="term" value="C:cell outer membrane"/>
    <property type="evidence" value="ECO:0007669"/>
    <property type="project" value="UniProtKB-SubCell"/>
</dbReference>
<dbReference type="Proteomes" id="UP000440198">
    <property type="component" value="Unassembled WGS sequence"/>
</dbReference>
<dbReference type="GeneID" id="92986814"/>
<gene>
    <name evidence="10" type="ORF">F2Z09_15150</name>
    <name evidence="9" type="ORF">F2Z22_12465</name>
</gene>
<proteinExistence type="inferred from homology"/>
<evidence type="ECO:0000259" key="7">
    <source>
        <dbReference type="Pfam" id="PF07980"/>
    </source>
</evidence>
<dbReference type="InterPro" id="IPR033985">
    <property type="entry name" value="SusD-like_N"/>
</dbReference>
<evidence type="ECO:0000313" key="9">
    <source>
        <dbReference type="EMBL" id="KAA5229785.1"/>
    </source>
</evidence>
<feature type="chain" id="PRO_5044564125" evidence="6">
    <location>
        <begin position="28"/>
        <end position="604"/>
    </location>
</feature>
<dbReference type="RefSeq" id="WP_007757660.1">
    <property type="nucleotide sequence ID" value="NZ_CATXTD010000039.1"/>
</dbReference>
<evidence type="ECO:0000256" key="4">
    <source>
        <dbReference type="ARBA" id="ARBA00023136"/>
    </source>
</evidence>
<dbReference type="EMBL" id="VWAG01000032">
    <property type="protein sequence ID" value="KAA5254756.1"/>
    <property type="molecule type" value="Genomic_DNA"/>
</dbReference>
<organism evidence="9 11">
    <name type="scientific">Bacteroides finegoldii</name>
    <dbReference type="NCBI Taxonomy" id="338188"/>
    <lineage>
        <taxon>Bacteria</taxon>
        <taxon>Pseudomonadati</taxon>
        <taxon>Bacteroidota</taxon>
        <taxon>Bacteroidia</taxon>
        <taxon>Bacteroidales</taxon>
        <taxon>Bacteroidaceae</taxon>
        <taxon>Bacteroides</taxon>
    </lineage>
</organism>
<evidence type="ECO:0000256" key="3">
    <source>
        <dbReference type="ARBA" id="ARBA00022729"/>
    </source>
</evidence>
<comment type="caution">
    <text evidence="9">The sequence shown here is derived from an EMBL/GenBank/DDBJ whole genome shotgun (WGS) entry which is preliminary data.</text>
</comment>
<evidence type="ECO:0000259" key="8">
    <source>
        <dbReference type="Pfam" id="PF14322"/>
    </source>
</evidence>
<comment type="similarity">
    <text evidence="2">Belongs to the SusD family.</text>
</comment>
<accession>A0A1Q6HKE1</accession>
<evidence type="ECO:0000313" key="11">
    <source>
        <dbReference type="Proteomes" id="UP000421791"/>
    </source>
</evidence>
<dbReference type="EMBL" id="VWAK01000019">
    <property type="protein sequence ID" value="KAA5229785.1"/>
    <property type="molecule type" value="Genomic_DNA"/>
</dbReference>
<dbReference type="Pfam" id="PF07980">
    <property type="entry name" value="SusD_RagB"/>
    <property type="match status" value="1"/>
</dbReference>
<evidence type="ECO:0000313" key="12">
    <source>
        <dbReference type="Proteomes" id="UP000440198"/>
    </source>
</evidence>
<sequence>MKKMIIKNMMAAASVALVMGGSLTACVDLDLSPNNAPSEGNVWNSASMAEQTIAGVYNRLYEDYTADPNKGWFDMWSSIMDIDANWTAGYHFLHANNTPTSDFGSERWWKNYYSGILRANDVITNLPTVAGISEAKKSRYVSECKFLRSWWYYRLNILYGGVPYYTEPVKSIDGAKKARSTQDEIWDYLIQDLTSCIDDPNLPNKYGADSEDYGHVTKGAAYALRGKVYMWKKEWKKAADDFEEVSKCGYKLYTNGSDAYKQLFKAANERCDEMIFSLQCINEEGFGGIKNRGYGNRCLPPDNEGKGLGWNNYVINPQFVDSYENKDGSPFNWDDIIPGYSAMSTNARQVYFLRNEINATERANAEASGADMTQYKNSGNEERIKAAYANRDPRLGFSVITPYSTFIGGIEGEALPYVMRFPYRSRGRGTQDIETDTNSKMYYLNRKFVGEGTETMTYYSEIDLPFIRYADVLLNWAEALNELNDIGGAVSKVNDVRNRAGVAPLNSNAYTTVNGKEDMHRRIMNERHWELVGEDVIYFDEIRWGTWKDLKFYTDKEGRMNGMRQVWGSPTYSYTWGGNNYWTLPIPAREIQMNPNMEQNEGWK</sequence>
<keyword evidence="4" id="KW-0472">Membrane</keyword>
<feature type="domain" description="RagB/SusD" evidence="7">
    <location>
        <begin position="273"/>
        <end position="603"/>
    </location>
</feature>
<keyword evidence="3 6" id="KW-0732">Signal</keyword>
<evidence type="ECO:0000256" key="6">
    <source>
        <dbReference type="SAM" id="SignalP"/>
    </source>
</evidence>
<dbReference type="InterPro" id="IPR012944">
    <property type="entry name" value="SusD_RagB_dom"/>
</dbReference>
<evidence type="ECO:0000256" key="1">
    <source>
        <dbReference type="ARBA" id="ARBA00004442"/>
    </source>
</evidence>
<feature type="domain" description="SusD-like N-terminal" evidence="8">
    <location>
        <begin position="47"/>
        <end position="230"/>
    </location>
</feature>
<dbReference type="PROSITE" id="PS51257">
    <property type="entry name" value="PROKAR_LIPOPROTEIN"/>
    <property type="match status" value="1"/>
</dbReference>
<keyword evidence="12" id="KW-1185">Reference proteome</keyword>
<reference evidence="11 12" key="1">
    <citation type="journal article" date="2019" name="Nat. Med.">
        <title>A library of human gut bacterial isolates paired with longitudinal multiomics data enables mechanistic microbiome research.</title>
        <authorList>
            <person name="Poyet M."/>
            <person name="Groussin M."/>
            <person name="Gibbons S.M."/>
            <person name="Avila-Pacheco J."/>
            <person name="Jiang X."/>
            <person name="Kearney S.M."/>
            <person name="Perrotta A.R."/>
            <person name="Berdy B."/>
            <person name="Zhao S."/>
            <person name="Lieberman T.D."/>
            <person name="Swanson P.K."/>
            <person name="Smith M."/>
            <person name="Roesemann S."/>
            <person name="Alexander J.E."/>
            <person name="Rich S.A."/>
            <person name="Livny J."/>
            <person name="Vlamakis H."/>
            <person name="Clish C."/>
            <person name="Bullock K."/>
            <person name="Deik A."/>
            <person name="Scott J."/>
            <person name="Pierce K.A."/>
            <person name="Xavier R.J."/>
            <person name="Alm E.J."/>
        </authorList>
    </citation>
    <scope>NUCLEOTIDE SEQUENCE [LARGE SCALE GENOMIC DNA]</scope>
    <source>
        <strain evidence="10 12">BIOML-A2</strain>
        <strain evidence="9 11">BIOML-A6</strain>
    </source>
</reference>
<dbReference type="SUPFAM" id="SSF48452">
    <property type="entry name" value="TPR-like"/>
    <property type="match status" value="1"/>
</dbReference>
<evidence type="ECO:0000256" key="2">
    <source>
        <dbReference type="ARBA" id="ARBA00006275"/>
    </source>
</evidence>